<dbReference type="GO" id="GO:0009032">
    <property type="term" value="F:thymidine phosphorylase activity"/>
    <property type="evidence" value="ECO:0007669"/>
    <property type="project" value="TreeGrafter"/>
</dbReference>
<name>A0A2A6RIB4_9CHLR</name>
<dbReference type="SUPFAM" id="SSF52418">
    <property type="entry name" value="Nucleoside phosphorylase/phosphoribosyltransferase catalytic domain"/>
    <property type="match status" value="1"/>
</dbReference>
<proteinExistence type="inferred from homology"/>
<dbReference type="GO" id="GO:0004645">
    <property type="term" value="F:1,4-alpha-oligoglucan phosphorylase activity"/>
    <property type="evidence" value="ECO:0007669"/>
    <property type="project" value="InterPro"/>
</dbReference>
<dbReference type="Proteomes" id="UP000220527">
    <property type="component" value="Unassembled WGS sequence"/>
</dbReference>
<dbReference type="Pfam" id="PF00591">
    <property type="entry name" value="Glycos_transf_3"/>
    <property type="match status" value="1"/>
</dbReference>
<gene>
    <name evidence="6" type="ORF">CJ255_12110</name>
</gene>
<protein>
    <submittedName>
        <fullName evidence="6">Thymidine phosphorylase</fullName>
    </submittedName>
</protein>
<dbReference type="SUPFAM" id="SSF54680">
    <property type="entry name" value="Pyrimidine nucleoside phosphorylase C-terminal domain"/>
    <property type="match status" value="1"/>
</dbReference>
<comment type="caution">
    <text evidence="6">The sequence shown here is derived from an EMBL/GenBank/DDBJ whole genome shotgun (WGS) entry which is preliminary data.</text>
</comment>
<dbReference type="NCBIfam" id="NF004490">
    <property type="entry name" value="PRK05820.1"/>
    <property type="match status" value="1"/>
</dbReference>
<dbReference type="EMBL" id="NQWI01000051">
    <property type="protein sequence ID" value="PDW02817.1"/>
    <property type="molecule type" value="Genomic_DNA"/>
</dbReference>
<comment type="subunit">
    <text evidence="2">Homodimer.</text>
</comment>
<evidence type="ECO:0000259" key="5">
    <source>
        <dbReference type="SMART" id="SM00941"/>
    </source>
</evidence>
<dbReference type="InterPro" id="IPR018090">
    <property type="entry name" value="Pyrmidine_PPas_bac/euk"/>
</dbReference>
<dbReference type="InterPro" id="IPR035902">
    <property type="entry name" value="Nuc_phospho_transferase"/>
</dbReference>
<dbReference type="InterPro" id="IPR000312">
    <property type="entry name" value="Glycosyl_Trfase_fam3"/>
</dbReference>
<dbReference type="NCBIfam" id="TIGR02644">
    <property type="entry name" value="Y_phosphoryl"/>
    <property type="match status" value="1"/>
</dbReference>
<dbReference type="GO" id="GO:0006206">
    <property type="term" value="P:pyrimidine nucleobase metabolic process"/>
    <property type="evidence" value="ECO:0007669"/>
    <property type="project" value="InterPro"/>
</dbReference>
<comment type="similarity">
    <text evidence="1">Belongs to the thymidine/pyrimidine-nucleoside phosphorylase family.</text>
</comment>
<reference evidence="7" key="1">
    <citation type="submission" date="2017-08" db="EMBL/GenBank/DDBJ databases">
        <authorList>
            <person name="Grouzdev D.S."/>
            <person name="Gaisin V.A."/>
            <person name="Rysina M.S."/>
            <person name="Gorlenko V.M."/>
        </authorList>
    </citation>
    <scope>NUCLEOTIDE SEQUENCE [LARGE SCALE GENOMIC DNA]</scope>
    <source>
        <strain evidence="7">Kir15-3F</strain>
    </source>
</reference>
<dbReference type="AlphaFoldDB" id="A0A2A6RIB4"/>
<dbReference type="InterPro" id="IPR036320">
    <property type="entry name" value="Glycosyl_Trfase_fam3_N_dom_sf"/>
</dbReference>
<organism evidence="6 7">
    <name type="scientific">Candidatus Viridilinea mediisalina</name>
    <dbReference type="NCBI Taxonomy" id="2024553"/>
    <lineage>
        <taxon>Bacteria</taxon>
        <taxon>Bacillati</taxon>
        <taxon>Chloroflexota</taxon>
        <taxon>Chloroflexia</taxon>
        <taxon>Chloroflexales</taxon>
        <taxon>Chloroflexineae</taxon>
        <taxon>Oscillochloridaceae</taxon>
        <taxon>Candidatus Viridilinea</taxon>
    </lineage>
</organism>
<sequence length="435" mass="45410">MHMVELIAKKRDGYALTSAELDWLIANYTAQAIPDYQMSAWAMAVVLRGMDAHETTALTLAMARSGTMLDLHDLAPVTVDKHSTGGIGDKTTLLLGPLVAAVGLPMAKMSGRGLGFSGGTVDKLESIPGFRTALSSDEFRRLVREVGLVIAAQSSDLAPADKQLYALRDVTATVASIPLIAASVMSKKLAAGADCIVLDVKYGSGAFMATKAEARQLAQTMVKIGHQAGRRVSAVLSSMQQPLGYAVGNALEVREAIAALRGNGPSDLVELCLSLGSQLLLMAERASDEASARAMLHEALQSGAAWAKFCHMVTSQGGDLASIEQPDLLPSAPVQIALPAPRAGYVSAIAGASLGLAVNALGGGRSHKEERIDPRVGLSLQARIGDQVYLGQPLLTIHAASMSAVEAVVPQLLAAYQFSDTPVKPPALMEVVPGD</sequence>
<evidence type="ECO:0000256" key="3">
    <source>
        <dbReference type="ARBA" id="ARBA00022676"/>
    </source>
</evidence>
<dbReference type="InterPro" id="IPR036566">
    <property type="entry name" value="PYNP-like_C_sf"/>
</dbReference>
<dbReference type="InterPro" id="IPR017459">
    <property type="entry name" value="Glycosyl_Trfase_fam3_N_dom"/>
</dbReference>
<dbReference type="SMART" id="SM00941">
    <property type="entry name" value="PYNP_C"/>
    <property type="match status" value="1"/>
</dbReference>
<keyword evidence="3" id="KW-0328">Glycosyltransferase</keyword>
<keyword evidence="4" id="KW-0808">Transferase</keyword>
<dbReference type="GO" id="GO:0006213">
    <property type="term" value="P:pyrimidine nucleoside metabolic process"/>
    <property type="evidence" value="ECO:0007669"/>
    <property type="project" value="InterPro"/>
</dbReference>
<dbReference type="Pfam" id="PF07831">
    <property type="entry name" value="PYNP_C"/>
    <property type="match status" value="1"/>
</dbReference>
<feature type="domain" description="Pyrimidine nucleoside phosphorylase C-terminal" evidence="5">
    <location>
        <begin position="345"/>
        <end position="419"/>
    </location>
</feature>
<accession>A0A2A6RIB4</accession>
<dbReference type="SUPFAM" id="SSF47648">
    <property type="entry name" value="Nucleoside phosphorylase/phosphoribosyltransferase N-terminal domain"/>
    <property type="match status" value="1"/>
</dbReference>
<keyword evidence="7" id="KW-1185">Reference proteome</keyword>
<dbReference type="Pfam" id="PF02885">
    <property type="entry name" value="Glycos_trans_3N"/>
    <property type="match status" value="1"/>
</dbReference>
<evidence type="ECO:0000256" key="1">
    <source>
        <dbReference type="ARBA" id="ARBA00006915"/>
    </source>
</evidence>
<dbReference type="InterPro" id="IPR013102">
    <property type="entry name" value="PYNP_C"/>
</dbReference>
<dbReference type="Gene3D" id="3.90.1170.30">
    <property type="entry name" value="Pyrimidine nucleoside phosphorylase-like, C-terminal domain"/>
    <property type="match status" value="1"/>
</dbReference>
<dbReference type="PANTHER" id="PTHR10515">
    <property type="entry name" value="THYMIDINE PHOSPHORYLASE"/>
    <property type="match status" value="1"/>
</dbReference>
<evidence type="ECO:0000313" key="6">
    <source>
        <dbReference type="EMBL" id="PDW02817.1"/>
    </source>
</evidence>
<dbReference type="Gene3D" id="3.40.1030.10">
    <property type="entry name" value="Nucleoside phosphorylase/phosphoribosyltransferase catalytic domain"/>
    <property type="match status" value="1"/>
</dbReference>
<evidence type="ECO:0000256" key="4">
    <source>
        <dbReference type="ARBA" id="ARBA00022679"/>
    </source>
</evidence>
<dbReference type="GO" id="GO:0005829">
    <property type="term" value="C:cytosol"/>
    <property type="evidence" value="ECO:0007669"/>
    <property type="project" value="TreeGrafter"/>
</dbReference>
<dbReference type="Gene3D" id="1.20.970.10">
    <property type="entry name" value="Transferase, Pyrimidine Nucleoside Phosphorylase, Chain C"/>
    <property type="match status" value="1"/>
</dbReference>
<dbReference type="FunFam" id="3.40.1030.10:FF:000003">
    <property type="entry name" value="Pyrimidine-nucleoside phosphorylase"/>
    <property type="match status" value="1"/>
</dbReference>
<dbReference type="OrthoDB" id="9763887at2"/>
<dbReference type="RefSeq" id="WP_097644363.1">
    <property type="nucleotide sequence ID" value="NZ_NQWI01000051.1"/>
</dbReference>
<evidence type="ECO:0000256" key="2">
    <source>
        <dbReference type="ARBA" id="ARBA00011738"/>
    </source>
</evidence>
<evidence type="ECO:0000313" key="7">
    <source>
        <dbReference type="Proteomes" id="UP000220527"/>
    </source>
</evidence>
<dbReference type="PANTHER" id="PTHR10515:SF0">
    <property type="entry name" value="THYMIDINE PHOSPHORYLASE"/>
    <property type="match status" value="1"/>
</dbReference>
<dbReference type="InterPro" id="IPR000053">
    <property type="entry name" value="Thymidine/pyrmidine_PPase"/>
</dbReference>
<dbReference type="PIRSF" id="PIRSF000478">
    <property type="entry name" value="TP_PyNP"/>
    <property type="match status" value="1"/>
</dbReference>